<evidence type="ECO:0000259" key="2">
    <source>
        <dbReference type="Pfam" id="PF19956"/>
    </source>
</evidence>
<dbReference type="RefSeq" id="WP_203780961.1">
    <property type="nucleotide sequence ID" value="NZ_BOMV01000016.1"/>
</dbReference>
<dbReference type="Proteomes" id="UP000636960">
    <property type="component" value="Unassembled WGS sequence"/>
</dbReference>
<keyword evidence="4" id="KW-1185">Reference proteome</keyword>
<dbReference type="EMBL" id="BOMV01000016">
    <property type="protein sequence ID" value="GIE94635.1"/>
    <property type="molecule type" value="Genomic_DNA"/>
</dbReference>
<accession>A0A919JTQ8</accession>
<dbReference type="AlphaFoldDB" id="A0A919JTQ8"/>
<proteinExistence type="predicted"/>
<dbReference type="Pfam" id="PF19956">
    <property type="entry name" value="EAD2"/>
    <property type="match status" value="1"/>
</dbReference>
<reference evidence="3" key="1">
    <citation type="submission" date="2021-01" db="EMBL/GenBank/DDBJ databases">
        <title>Whole genome shotgun sequence of Actinoplanes rishiriensis NBRC 108556.</title>
        <authorList>
            <person name="Komaki H."/>
            <person name="Tamura T."/>
        </authorList>
    </citation>
    <scope>NUCLEOTIDE SEQUENCE</scope>
    <source>
        <strain evidence="3">NBRC 108556</strain>
    </source>
</reference>
<feature type="coiled-coil region" evidence="1">
    <location>
        <begin position="126"/>
        <end position="174"/>
    </location>
</feature>
<comment type="caution">
    <text evidence="3">The sequence shown here is derived from an EMBL/GenBank/DDBJ whole genome shotgun (WGS) entry which is preliminary data.</text>
</comment>
<evidence type="ECO:0000313" key="3">
    <source>
        <dbReference type="EMBL" id="GIE94635.1"/>
    </source>
</evidence>
<evidence type="ECO:0000256" key="1">
    <source>
        <dbReference type="SAM" id="Coils"/>
    </source>
</evidence>
<gene>
    <name evidence="3" type="ORF">Ari01nite_21000</name>
</gene>
<keyword evidence="1" id="KW-0175">Coiled coil</keyword>
<sequence>MRPDDLDPSSVVTGTELAGLLRRLHVRSGMSYRDLERWAEKQRQAGRASVYLSRATLTDALNGRRVPKKEFVRAFVEACEVPFAERSGWISAWQRVAEQRHDARSTARAGLETPSPPEIARPHGEIARLHGELEALKADRSRLLNELSAERERHETTRRELADAQLRLSELTVQGLAGVASAARHQILVAAVDALLNINSLRDPSGRRLLIDLLQREMDRPLNLHDHAAARPHMVELVSECLNQEGGLEVLASCTELLDPSSPRTAHLRELADEWRTYQLFPGYDFNQARTILSQTEGAQEVATLEGIPDRIRGGGKSAWNIFTALTGCSVKEDGEPPFLPFLRRIRPNLHKFEREELSRLIAALSAEVSKVG</sequence>
<dbReference type="InterPro" id="IPR045431">
    <property type="entry name" value="EAD2"/>
</dbReference>
<evidence type="ECO:0000313" key="4">
    <source>
        <dbReference type="Proteomes" id="UP000636960"/>
    </source>
</evidence>
<name>A0A919JTQ8_9ACTN</name>
<feature type="domain" description="Effector-associated" evidence="2">
    <location>
        <begin position="192"/>
        <end position="273"/>
    </location>
</feature>
<protein>
    <recommendedName>
        <fullName evidence="2">Effector-associated domain-containing protein</fullName>
    </recommendedName>
</protein>
<organism evidence="3 4">
    <name type="scientific">Paractinoplanes rishiriensis</name>
    <dbReference type="NCBI Taxonomy" id="1050105"/>
    <lineage>
        <taxon>Bacteria</taxon>
        <taxon>Bacillati</taxon>
        <taxon>Actinomycetota</taxon>
        <taxon>Actinomycetes</taxon>
        <taxon>Micromonosporales</taxon>
        <taxon>Micromonosporaceae</taxon>
        <taxon>Paractinoplanes</taxon>
    </lineage>
</organism>
<dbReference type="Pfam" id="PF13560">
    <property type="entry name" value="HTH_31"/>
    <property type="match status" value="1"/>
</dbReference>